<dbReference type="Proteomes" id="UP000324241">
    <property type="component" value="Unassembled WGS sequence"/>
</dbReference>
<dbReference type="OrthoDB" id="4497351at2759"/>
<proteinExistence type="predicted"/>
<organism evidence="3 4">
    <name type="scientific">Aspergillus tanneri</name>
    <dbReference type="NCBI Taxonomy" id="1220188"/>
    <lineage>
        <taxon>Eukaryota</taxon>
        <taxon>Fungi</taxon>
        <taxon>Dikarya</taxon>
        <taxon>Ascomycota</taxon>
        <taxon>Pezizomycotina</taxon>
        <taxon>Eurotiomycetes</taxon>
        <taxon>Eurotiomycetidae</taxon>
        <taxon>Eurotiales</taxon>
        <taxon>Aspergillaceae</taxon>
        <taxon>Aspergillus</taxon>
        <taxon>Aspergillus subgen. Circumdati</taxon>
    </lineage>
</organism>
<reference evidence="3 4" key="1">
    <citation type="submission" date="2019-03" db="EMBL/GenBank/DDBJ databases">
        <title>The genome sequence of a newly discovered highly antifungal drug resistant Aspergillus species, Aspergillus tanneri NIH 1004.</title>
        <authorList>
            <person name="Mounaud S."/>
            <person name="Singh I."/>
            <person name="Joardar V."/>
            <person name="Pakala S."/>
            <person name="Pakala S."/>
            <person name="Venepally P."/>
            <person name="Hoover J."/>
            <person name="Nierman W."/>
            <person name="Chung J."/>
            <person name="Losada L."/>
        </authorList>
    </citation>
    <scope>NUCLEOTIDE SEQUENCE [LARGE SCALE GENOMIC DNA]</scope>
    <source>
        <strain evidence="3 4">NIH1004</strain>
    </source>
</reference>
<name>A0A4S3JND2_9EURO</name>
<accession>A0A4S3JND2</accession>
<evidence type="ECO:0000313" key="4">
    <source>
        <dbReference type="Proteomes" id="UP000308092"/>
    </source>
</evidence>
<feature type="compositionally biased region" description="Basic and acidic residues" evidence="1">
    <location>
        <begin position="17"/>
        <end position="30"/>
    </location>
</feature>
<dbReference type="RefSeq" id="XP_033425263.1">
    <property type="nucleotide sequence ID" value="XM_033571948.1"/>
</dbReference>
<evidence type="ECO:0000256" key="1">
    <source>
        <dbReference type="SAM" id="MobiDB-lite"/>
    </source>
</evidence>
<dbReference type="EMBL" id="SOSA01000093">
    <property type="protein sequence ID" value="THC96940.1"/>
    <property type="molecule type" value="Genomic_DNA"/>
</dbReference>
<evidence type="ECO:0000313" key="3">
    <source>
        <dbReference type="EMBL" id="THC96940.1"/>
    </source>
</evidence>
<dbReference type="GeneID" id="54330025"/>
<dbReference type="AlphaFoldDB" id="A0A4S3JND2"/>
<dbReference type="VEuPathDB" id="FungiDB:EYZ11_003601"/>
<evidence type="ECO:0000313" key="2">
    <source>
        <dbReference type="EMBL" id="KAA8645902.1"/>
    </source>
</evidence>
<feature type="compositionally biased region" description="Polar residues" evidence="1">
    <location>
        <begin position="31"/>
        <end position="41"/>
    </location>
</feature>
<sequence length="212" mass="24354">MVFVSKIRLPARHKQRSHETVAQKSDESRPSCDSSRTSAGDSSPVLCECRHRGIEILHDLAGTSSFSSLETKESGLLCLEHMLDLLEQISTCKMLSGHEHSQDFLSTLCRKTLTQCQQFNEFLSEMLEKKGQPDQQPLLQRDYPVATIEERRKLLCSLTYLQLKKLHDCVGRLIRTLQERPAFEEHPWSHLREQCYQLAIDSYALCSRASYL</sequence>
<dbReference type="EMBL" id="QUQM01000007">
    <property type="protein sequence ID" value="KAA8645902.1"/>
    <property type="molecule type" value="Genomic_DNA"/>
</dbReference>
<evidence type="ECO:0000313" key="5">
    <source>
        <dbReference type="Proteomes" id="UP000324241"/>
    </source>
</evidence>
<protein>
    <submittedName>
        <fullName evidence="3">Uncharacterized protein</fullName>
    </submittedName>
</protein>
<keyword evidence="4" id="KW-1185">Reference proteome</keyword>
<comment type="caution">
    <text evidence="3">The sequence shown here is derived from an EMBL/GenBank/DDBJ whole genome shotgun (WGS) entry which is preliminary data.</text>
</comment>
<dbReference type="Proteomes" id="UP000308092">
    <property type="component" value="Unassembled WGS sequence"/>
</dbReference>
<gene>
    <name evidence="2" type="ORF">ATNIH1004_007323</name>
    <name evidence="3" type="ORF">EYZ11_003601</name>
</gene>
<feature type="region of interest" description="Disordered" evidence="1">
    <location>
        <begin position="9"/>
        <end position="44"/>
    </location>
</feature>
<reference evidence="2 5" key="2">
    <citation type="submission" date="2019-08" db="EMBL/GenBank/DDBJ databases">
        <title>The genome sequence of a newly discovered highly antifungal drug resistant Aspergillus species, Aspergillus tanneri NIH 1004.</title>
        <authorList>
            <person name="Mounaud S."/>
            <person name="Singh I."/>
            <person name="Joardar V."/>
            <person name="Pakala S."/>
            <person name="Pakala S."/>
            <person name="Venepally P."/>
            <person name="Chung J.K."/>
            <person name="Losada L."/>
            <person name="Nierman W.C."/>
        </authorList>
    </citation>
    <scope>NUCLEOTIDE SEQUENCE [LARGE SCALE GENOMIC DNA]</scope>
    <source>
        <strain evidence="2 5">NIH1004</strain>
    </source>
</reference>